<feature type="signal peptide" evidence="1">
    <location>
        <begin position="1"/>
        <end position="24"/>
    </location>
</feature>
<evidence type="ECO:0000256" key="1">
    <source>
        <dbReference type="SAM" id="SignalP"/>
    </source>
</evidence>
<dbReference type="RefSeq" id="WP_127888209.1">
    <property type="nucleotide sequence ID" value="NZ_CP028137.1"/>
</dbReference>
<evidence type="ECO:0000313" key="2">
    <source>
        <dbReference type="EMBL" id="AZZ53812.1"/>
    </source>
</evidence>
<evidence type="ECO:0008006" key="4">
    <source>
        <dbReference type="Google" id="ProtNLM"/>
    </source>
</evidence>
<protein>
    <recommendedName>
        <fullName evidence="4">Lipoprotein</fullName>
    </recommendedName>
</protein>
<proteinExistence type="predicted"/>
<feature type="chain" id="PRO_5019451811" description="Lipoprotein" evidence="1">
    <location>
        <begin position="25"/>
        <end position="212"/>
    </location>
</feature>
<dbReference type="KEGG" id="rfs:C1I64_18425"/>
<evidence type="ECO:0000313" key="3">
    <source>
        <dbReference type="Proteomes" id="UP000285317"/>
    </source>
</evidence>
<dbReference type="EMBL" id="CP028137">
    <property type="protein sequence ID" value="AZZ53812.1"/>
    <property type="molecule type" value="Genomic_DNA"/>
</dbReference>
<reference evidence="2 3" key="1">
    <citation type="submission" date="2018-03" db="EMBL/GenBank/DDBJ databases">
        <title>Bacteriophage NCPPB3778 and a type I-E CRISPR drive the evolution of the US Biological Select Agent, Rathayibacter toxicus.</title>
        <authorList>
            <person name="Davis E.W.II."/>
            <person name="Tabima J.F."/>
            <person name="Weisberg A.J."/>
            <person name="Dantas Lopes L."/>
            <person name="Wiseman M.S."/>
            <person name="Wiseman M.S."/>
            <person name="Pupko T."/>
            <person name="Belcher M.S."/>
            <person name="Sechler A.J."/>
            <person name="Tancos M.A."/>
            <person name="Schroeder B.K."/>
            <person name="Murray T.D."/>
            <person name="Luster D.G."/>
            <person name="Schneider W.L."/>
            <person name="Rogers E."/>
            <person name="Andreote F.D."/>
            <person name="Grunwald N.J."/>
            <person name="Putnam M.L."/>
            <person name="Chang J.H."/>
        </authorList>
    </citation>
    <scope>NUCLEOTIDE SEQUENCE [LARGE SCALE GENOMIC DNA]</scope>
    <source>
        <strain evidence="2 3">DSM 15932</strain>
    </source>
</reference>
<organism evidence="2 3">
    <name type="scientific">Rathayibacter festucae DSM 15932</name>
    <dbReference type="NCBI Taxonomy" id="1328866"/>
    <lineage>
        <taxon>Bacteria</taxon>
        <taxon>Bacillati</taxon>
        <taxon>Actinomycetota</taxon>
        <taxon>Actinomycetes</taxon>
        <taxon>Micrococcales</taxon>
        <taxon>Microbacteriaceae</taxon>
        <taxon>Rathayibacter</taxon>
    </lineage>
</organism>
<dbReference type="PROSITE" id="PS51257">
    <property type="entry name" value="PROKAR_LIPOPROTEIN"/>
    <property type="match status" value="1"/>
</dbReference>
<accession>A0A3T0T5H3</accession>
<dbReference type="AlphaFoldDB" id="A0A3T0T5H3"/>
<name>A0A3T0T5H3_9MICO</name>
<dbReference type="Proteomes" id="UP000285317">
    <property type="component" value="Chromosome"/>
</dbReference>
<keyword evidence="1" id="KW-0732">Signal</keyword>
<sequence>MRRRRSSAAAVAVVALLLGGCVEAESGPAAVGAGGVADGTSASVSAAGTVDVSYQRQGDFAVVVALDCSACSGTVTVSAPGRSTPVGEAAAGTQSSWLLETVATDPVDQSLLVRTAGHWTLTLQSWNDLPEVSGEQSGSGSAVLAFSDDVDSLDVAYGPASSEDSLSGRVLGTAGTRQTFGDTTAFARVVDATLPGVVAIRTDGAWTLTPIP</sequence>
<gene>
    <name evidence="2" type="ORF">C1I64_18425</name>
</gene>